<evidence type="ECO:0000313" key="1">
    <source>
        <dbReference type="EMBL" id="WDI31907.1"/>
    </source>
</evidence>
<gene>
    <name evidence="1" type="ORF">PUV54_01725</name>
</gene>
<dbReference type="Proteomes" id="UP001214043">
    <property type="component" value="Chromosome"/>
</dbReference>
<organism evidence="1 2">
    <name type="scientific">Hyphococcus flavus</name>
    <dbReference type="NCBI Taxonomy" id="1866326"/>
    <lineage>
        <taxon>Bacteria</taxon>
        <taxon>Pseudomonadati</taxon>
        <taxon>Pseudomonadota</taxon>
        <taxon>Alphaproteobacteria</taxon>
        <taxon>Parvularculales</taxon>
        <taxon>Parvularculaceae</taxon>
        <taxon>Hyphococcus</taxon>
    </lineage>
</organism>
<dbReference type="KEGG" id="hfl:PUV54_01725"/>
<dbReference type="EMBL" id="CP118166">
    <property type="protein sequence ID" value="WDI31907.1"/>
    <property type="molecule type" value="Genomic_DNA"/>
</dbReference>
<accession>A0AAE9ZFP7</accession>
<evidence type="ECO:0000313" key="2">
    <source>
        <dbReference type="Proteomes" id="UP001214043"/>
    </source>
</evidence>
<dbReference type="RefSeq" id="WP_274493791.1">
    <property type="nucleotide sequence ID" value="NZ_CP118166.1"/>
</dbReference>
<dbReference type="AlphaFoldDB" id="A0AAE9ZFP7"/>
<proteinExistence type="predicted"/>
<keyword evidence="2" id="KW-1185">Reference proteome</keyword>
<reference evidence="1" key="1">
    <citation type="submission" date="2023-02" db="EMBL/GenBank/DDBJ databases">
        <title>Genome sequence of Hyphococcus flavus.</title>
        <authorList>
            <person name="Rong J.-C."/>
            <person name="Zhao Q."/>
            <person name="Yi M."/>
            <person name="Wu J.-Y."/>
        </authorList>
    </citation>
    <scope>NUCLEOTIDE SEQUENCE</scope>
    <source>
        <strain evidence="1">MCCC 1K03223</strain>
    </source>
</reference>
<name>A0AAE9ZFP7_9PROT</name>
<sequence length="94" mass="10987">MMGRPCAIGPDAAQSNLFRKNVHVCYSAWTRYRGYLTELVDRFYDAEDLPARWETSAADWRRKLMADNDALIDCEKQIVEKGIVLMTVNRPFWK</sequence>
<protein>
    <submittedName>
        <fullName evidence="1">Uncharacterized protein</fullName>
    </submittedName>
</protein>